<accession>A0A370KUM6</accession>
<dbReference type="RefSeq" id="WP_114711784.1">
    <property type="nucleotide sequence ID" value="NZ_KZ857258.1"/>
</dbReference>
<evidence type="ECO:0000313" key="2">
    <source>
        <dbReference type="EMBL" id="RDJ14810.1"/>
    </source>
</evidence>
<feature type="domain" description="KTSC" evidence="1">
    <location>
        <begin position="52"/>
        <end position="109"/>
    </location>
</feature>
<evidence type="ECO:0000259" key="1">
    <source>
        <dbReference type="Pfam" id="PF13619"/>
    </source>
</evidence>
<dbReference type="InterPro" id="IPR025309">
    <property type="entry name" value="KTSC_dom"/>
</dbReference>
<comment type="caution">
    <text evidence="2">The sequence shown here is derived from an EMBL/GenBank/DDBJ whole genome shotgun (WGS) entry which is preliminary data.</text>
</comment>
<evidence type="ECO:0000313" key="3">
    <source>
        <dbReference type="Proteomes" id="UP000254939"/>
    </source>
</evidence>
<dbReference type="Pfam" id="PF13619">
    <property type="entry name" value="KTSC"/>
    <property type="match status" value="1"/>
</dbReference>
<dbReference type="EMBL" id="NAAC01000005">
    <property type="protein sequence ID" value="RDJ14810.1"/>
    <property type="molecule type" value="Genomic_DNA"/>
</dbReference>
<name>A0A370KUM6_9HYPH</name>
<organism evidence="2 3">
    <name type="scientific">Rhizobium grahamii</name>
    <dbReference type="NCBI Taxonomy" id="1120045"/>
    <lineage>
        <taxon>Bacteria</taxon>
        <taxon>Pseudomonadati</taxon>
        <taxon>Pseudomonadota</taxon>
        <taxon>Alphaproteobacteria</taxon>
        <taxon>Hyphomicrobiales</taxon>
        <taxon>Rhizobiaceae</taxon>
        <taxon>Rhizobium/Agrobacterium group</taxon>
        <taxon>Rhizobium</taxon>
    </lineage>
</organism>
<gene>
    <name evidence="2" type="ORF">B5K06_04705</name>
</gene>
<protein>
    <recommendedName>
        <fullName evidence="1">KTSC domain-containing protein</fullName>
    </recommendedName>
</protein>
<reference evidence="2 3" key="1">
    <citation type="submission" date="2017-03" db="EMBL/GenBank/DDBJ databases">
        <title>Genome analysis of Rhizobial strains effectives or ineffectives for nitrogen fixation isolated from bean seeds.</title>
        <authorList>
            <person name="Peralta H."/>
            <person name="Aguilar-Vera A."/>
            <person name="Mora Y."/>
            <person name="Vargas-Lagunas C."/>
            <person name="Girard L."/>
            <person name="Mora J."/>
        </authorList>
    </citation>
    <scope>NUCLEOTIDE SEQUENCE [LARGE SCALE GENOMIC DNA]</scope>
    <source>
        <strain evidence="2 3">CCGM3</strain>
    </source>
</reference>
<dbReference type="Proteomes" id="UP000254939">
    <property type="component" value="Unassembled WGS sequence"/>
</dbReference>
<sequence length="114" mass="12861">MKKRAIKFAALAALNSFRREVRALLRKRRDARAATIITRAGRLAKMEPLAVKSTLIDAVYFSQEDGRLRVCLSNGEERQFEGVAESEVIAMVTSQSPGKYYIENVRGRFKRIAA</sequence>
<dbReference type="AlphaFoldDB" id="A0A370KUM6"/>
<dbReference type="OrthoDB" id="8290558at2"/>
<proteinExistence type="predicted"/>